<dbReference type="NCBIfam" id="TIGR02985">
    <property type="entry name" value="Sig70_bacteroi1"/>
    <property type="match status" value="1"/>
</dbReference>
<evidence type="ECO:0000256" key="3">
    <source>
        <dbReference type="ARBA" id="ARBA00023082"/>
    </source>
</evidence>
<dbReference type="EMBL" id="JABAIA010000001">
    <property type="protein sequence ID" value="NLR63475.1"/>
    <property type="molecule type" value="Genomic_DNA"/>
</dbReference>
<feature type="domain" description="RNA polymerase sigma factor 70 region 4 type 2" evidence="6">
    <location>
        <begin position="121"/>
        <end position="171"/>
    </location>
</feature>
<evidence type="ECO:0000259" key="5">
    <source>
        <dbReference type="Pfam" id="PF04542"/>
    </source>
</evidence>
<dbReference type="InterPro" id="IPR013249">
    <property type="entry name" value="RNA_pol_sigma70_r4_t2"/>
</dbReference>
<dbReference type="RefSeq" id="WP_168869471.1">
    <property type="nucleotide sequence ID" value="NZ_JABAIA010000001.1"/>
</dbReference>
<gene>
    <name evidence="7" type="ORF">HGH92_04070</name>
</gene>
<evidence type="ECO:0000313" key="7">
    <source>
        <dbReference type="EMBL" id="NLR63475.1"/>
    </source>
</evidence>
<dbReference type="PANTHER" id="PTHR43133">
    <property type="entry name" value="RNA POLYMERASE ECF-TYPE SIGMA FACTO"/>
    <property type="match status" value="1"/>
</dbReference>
<dbReference type="AlphaFoldDB" id="A0A847RRS9"/>
<keyword evidence="4" id="KW-0804">Transcription</keyword>
<dbReference type="SUPFAM" id="SSF88946">
    <property type="entry name" value="Sigma2 domain of RNA polymerase sigma factors"/>
    <property type="match status" value="1"/>
</dbReference>
<dbReference type="InterPro" id="IPR039425">
    <property type="entry name" value="RNA_pol_sigma-70-like"/>
</dbReference>
<evidence type="ECO:0000256" key="1">
    <source>
        <dbReference type="ARBA" id="ARBA00010641"/>
    </source>
</evidence>
<dbReference type="Pfam" id="PF04542">
    <property type="entry name" value="Sigma70_r2"/>
    <property type="match status" value="1"/>
</dbReference>
<evidence type="ECO:0000259" key="6">
    <source>
        <dbReference type="Pfam" id="PF08281"/>
    </source>
</evidence>
<dbReference type="InterPro" id="IPR014327">
    <property type="entry name" value="RNA_pol_sigma70_bacteroid"/>
</dbReference>
<protein>
    <submittedName>
        <fullName evidence="7">RNA polymerase sigma-70 factor</fullName>
    </submittedName>
</protein>
<name>A0A847RRS9_9BACT</name>
<keyword evidence="8" id="KW-1185">Reference proteome</keyword>
<sequence length="193" mass="22532">MKERRPPSDADIMMSLRRDNGHAFAEIYNRYWKTLLAIAYHHCRDKTLAEEIVQEVFIGLWNRRHKKDIDNIEAYLATAVKLSVFKQYLRQKRRTAIIEQTTATIVSTQEEEKIYTRLLQQQINNIVETLPSQCRLVFRLSRTEGLTIPEIANQLGIAGKTAEAHLTKALKVLKLKLNRPCLWLLLLAQFFIQ</sequence>
<dbReference type="InterPro" id="IPR007627">
    <property type="entry name" value="RNA_pol_sigma70_r2"/>
</dbReference>
<dbReference type="GO" id="GO:0016987">
    <property type="term" value="F:sigma factor activity"/>
    <property type="evidence" value="ECO:0007669"/>
    <property type="project" value="UniProtKB-KW"/>
</dbReference>
<dbReference type="GO" id="GO:0003677">
    <property type="term" value="F:DNA binding"/>
    <property type="evidence" value="ECO:0007669"/>
    <property type="project" value="InterPro"/>
</dbReference>
<comment type="caution">
    <text evidence="7">The sequence shown here is derived from an EMBL/GenBank/DDBJ whole genome shotgun (WGS) entry which is preliminary data.</text>
</comment>
<comment type="similarity">
    <text evidence="1">Belongs to the sigma-70 factor family. ECF subfamily.</text>
</comment>
<dbReference type="PANTHER" id="PTHR43133:SF46">
    <property type="entry name" value="RNA POLYMERASE SIGMA-70 FACTOR ECF SUBFAMILY"/>
    <property type="match status" value="1"/>
</dbReference>
<dbReference type="SUPFAM" id="SSF88659">
    <property type="entry name" value="Sigma3 and sigma4 domains of RNA polymerase sigma factors"/>
    <property type="match status" value="1"/>
</dbReference>
<dbReference type="NCBIfam" id="TIGR02937">
    <property type="entry name" value="sigma70-ECF"/>
    <property type="match status" value="1"/>
</dbReference>
<evidence type="ECO:0000256" key="4">
    <source>
        <dbReference type="ARBA" id="ARBA00023163"/>
    </source>
</evidence>
<dbReference type="GO" id="GO:0006352">
    <property type="term" value="P:DNA-templated transcription initiation"/>
    <property type="evidence" value="ECO:0007669"/>
    <property type="project" value="InterPro"/>
</dbReference>
<feature type="domain" description="RNA polymerase sigma-70 region 2" evidence="5">
    <location>
        <begin position="27"/>
        <end position="94"/>
    </location>
</feature>
<dbReference type="Gene3D" id="1.10.1740.10">
    <property type="match status" value="1"/>
</dbReference>
<accession>A0A847RRS9</accession>
<proteinExistence type="inferred from homology"/>
<keyword evidence="3" id="KW-0731">Sigma factor</keyword>
<dbReference type="Pfam" id="PF08281">
    <property type="entry name" value="Sigma70_r4_2"/>
    <property type="match status" value="1"/>
</dbReference>
<evidence type="ECO:0000256" key="2">
    <source>
        <dbReference type="ARBA" id="ARBA00023015"/>
    </source>
</evidence>
<keyword evidence="2" id="KW-0805">Transcription regulation</keyword>
<evidence type="ECO:0000313" key="8">
    <source>
        <dbReference type="Proteomes" id="UP000570474"/>
    </source>
</evidence>
<dbReference type="Gene3D" id="1.10.10.10">
    <property type="entry name" value="Winged helix-like DNA-binding domain superfamily/Winged helix DNA-binding domain"/>
    <property type="match status" value="1"/>
</dbReference>
<dbReference type="InterPro" id="IPR014284">
    <property type="entry name" value="RNA_pol_sigma-70_dom"/>
</dbReference>
<dbReference type="InterPro" id="IPR013325">
    <property type="entry name" value="RNA_pol_sigma_r2"/>
</dbReference>
<dbReference type="InterPro" id="IPR036388">
    <property type="entry name" value="WH-like_DNA-bd_sf"/>
</dbReference>
<reference evidence="7 8" key="1">
    <citation type="submission" date="2020-04" db="EMBL/GenBank/DDBJ databases">
        <authorList>
            <person name="Yin C."/>
        </authorList>
    </citation>
    <scope>NUCLEOTIDE SEQUENCE [LARGE SCALE GENOMIC DNA]</scope>
    <source>
        <strain evidence="7 8">Ae27</strain>
    </source>
</reference>
<dbReference type="InterPro" id="IPR013324">
    <property type="entry name" value="RNA_pol_sigma_r3/r4-like"/>
</dbReference>
<dbReference type="Proteomes" id="UP000570474">
    <property type="component" value="Unassembled WGS sequence"/>
</dbReference>
<organism evidence="7 8">
    <name type="scientific">Chitinophaga varians</name>
    <dbReference type="NCBI Taxonomy" id="2202339"/>
    <lineage>
        <taxon>Bacteria</taxon>
        <taxon>Pseudomonadati</taxon>
        <taxon>Bacteroidota</taxon>
        <taxon>Chitinophagia</taxon>
        <taxon>Chitinophagales</taxon>
        <taxon>Chitinophagaceae</taxon>
        <taxon>Chitinophaga</taxon>
    </lineage>
</organism>